<accession>A0A511HEC8</accession>
<protein>
    <recommendedName>
        <fullName evidence="5">DofA protein</fullName>
    </recommendedName>
</protein>
<keyword evidence="3" id="KW-1185">Reference proteome</keyword>
<evidence type="ECO:0000313" key="1">
    <source>
        <dbReference type="EMBL" id="GEL71902.1"/>
    </source>
</evidence>
<sequence length="180" mass="20286">MGAQTARRRRSFLAKGHRDFPVESPRQQQGDIMATSVYKTAIIGRVFFLRWEAPPSQEEIHTVFQQMKGAHEQLQHPLVLVASLSPKSSVPNSEQRRNLSTFHSDARPLFTEIHAIVEGNDLQYNLQRVIISGINLVTRTFDEAFHRVHKHADLVAPYLGKSLGVDGVKVIEEARARGVV</sequence>
<dbReference type="Proteomes" id="UP000321224">
    <property type="component" value="Unassembled WGS sequence"/>
</dbReference>
<reference evidence="2 3" key="1">
    <citation type="submission" date="2016-10" db="EMBL/GenBank/DDBJ databases">
        <authorList>
            <person name="Varghese N."/>
            <person name="Submissions S."/>
        </authorList>
    </citation>
    <scope>NUCLEOTIDE SEQUENCE [LARGE SCALE GENOMIC DNA]</scope>
    <source>
        <strain evidence="2 3">DSM 2260</strain>
    </source>
</reference>
<comment type="caution">
    <text evidence="1">The sequence shown here is derived from an EMBL/GenBank/DDBJ whole genome shotgun (WGS) entry which is preliminary data.</text>
</comment>
<dbReference type="EMBL" id="BJVY01000020">
    <property type="protein sequence ID" value="GEL71902.1"/>
    <property type="molecule type" value="Genomic_DNA"/>
</dbReference>
<name>A0A511HEC8_9BACT</name>
<evidence type="ECO:0008006" key="5">
    <source>
        <dbReference type="Google" id="ProtNLM"/>
    </source>
</evidence>
<reference evidence="1 4" key="2">
    <citation type="submission" date="2019-07" db="EMBL/GenBank/DDBJ databases">
        <title>Whole genome shotgun sequence of Myxococcus virescens NBRC 100334.</title>
        <authorList>
            <person name="Hosoyama A."/>
            <person name="Uohara A."/>
            <person name="Ohji S."/>
            <person name="Ichikawa N."/>
        </authorList>
    </citation>
    <scope>NUCLEOTIDE SEQUENCE [LARGE SCALE GENOMIC DNA]</scope>
    <source>
        <strain evidence="1 4">NBRC 100334</strain>
    </source>
</reference>
<gene>
    <name evidence="1" type="ORF">MVI01_36860</name>
    <name evidence="2" type="ORF">SAMN04488504_11228</name>
</gene>
<evidence type="ECO:0000313" key="3">
    <source>
        <dbReference type="Proteomes" id="UP000198717"/>
    </source>
</evidence>
<proteinExistence type="predicted"/>
<dbReference type="EMBL" id="FNAJ01000012">
    <property type="protein sequence ID" value="SDE79572.1"/>
    <property type="molecule type" value="Genomic_DNA"/>
</dbReference>
<dbReference type="Proteomes" id="UP000198717">
    <property type="component" value="Unassembled WGS sequence"/>
</dbReference>
<evidence type="ECO:0000313" key="2">
    <source>
        <dbReference type="EMBL" id="SDE79572.1"/>
    </source>
</evidence>
<dbReference type="AlphaFoldDB" id="A0A511HEC8"/>
<organism evidence="1 4">
    <name type="scientific">Myxococcus virescens</name>
    <dbReference type="NCBI Taxonomy" id="83456"/>
    <lineage>
        <taxon>Bacteria</taxon>
        <taxon>Pseudomonadati</taxon>
        <taxon>Myxococcota</taxon>
        <taxon>Myxococcia</taxon>
        <taxon>Myxococcales</taxon>
        <taxon>Cystobacterineae</taxon>
        <taxon>Myxococcaceae</taxon>
        <taxon>Myxococcus</taxon>
    </lineage>
</organism>
<evidence type="ECO:0000313" key="4">
    <source>
        <dbReference type="Proteomes" id="UP000321224"/>
    </source>
</evidence>